<name>A0ABW0YLX9_9BACI</name>
<keyword evidence="3" id="KW-1185">Reference proteome</keyword>
<evidence type="ECO:0000313" key="3">
    <source>
        <dbReference type="Proteomes" id="UP001596142"/>
    </source>
</evidence>
<evidence type="ECO:0000313" key="2">
    <source>
        <dbReference type="EMBL" id="MFC5711742.1"/>
    </source>
</evidence>
<organism evidence="2 3">
    <name type="scientific">Thalassorhabdus alkalitolerans</name>
    <dbReference type="NCBI Taxonomy" id="2282697"/>
    <lineage>
        <taxon>Bacteria</taxon>
        <taxon>Bacillati</taxon>
        <taxon>Bacillota</taxon>
        <taxon>Bacilli</taxon>
        <taxon>Bacillales</taxon>
        <taxon>Bacillaceae</taxon>
        <taxon>Thalassorhabdus</taxon>
    </lineage>
</organism>
<accession>A0ABW0YLX9</accession>
<sequence length="442" mass="50286">MSLHHFIHWLRSRFWYLPLVYGLFACLFAYVSLQIDVNLYRFDMINQFLPDLLFSDLDRAETILSSISASLLTMTTITFSTILVVLTTYLSEFSPRALHNFITDRNTQRVLGVFSGGFIYTILLLLLLHEPGSEAGYISPAIAVVFAIVCLVVFIFFVHHVSSWIQVSNLIHTITLETMEKIEHDLSSLKEFTEDSPWQDWESGELTHLDPISLTGNQAGYIQDVDILGLVKQAEKDDTIVKVLRKVGEYVDQDTPILSIYTLEPHEIHGAYQKYISIGIRKIAYDNIEFGLTKLVEIALRALSPGVNDPNTAINGIDNLGKILSKLGKKHLPHAYHNDKENNLRVVYDKPSFLDYLYKSFYQIRQYGTNDISVLSSLLGALTLIAESNHSSIKKNVWEFTQYIIEGVDHQAMLSLDKQFINKKLHKLAQAAGFSKDYKPFV</sequence>
<dbReference type="EMBL" id="JBHSOZ010000003">
    <property type="protein sequence ID" value="MFC5711742.1"/>
    <property type="molecule type" value="Genomic_DNA"/>
</dbReference>
<dbReference type="Proteomes" id="UP001596142">
    <property type="component" value="Unassembled WGS sequence"/>
</dbReference>
<comment type="caution">
    <text evidence="2">The sequence shown here is derived from an EMBL/GenBank/DDBJ whole genome shotgun (WGS) entry which is preliminary data.</text>
</comment>
<feature type="transmembrane region" description="Helical" evidence="1">
    <location>
        <begin position="110"/>
        <end position="129"/>
    </location>
</feature>
<dbReference type="InterPro" id="IPR018723">
    <property type="entry name" value="DUF2254_membrane"/>
</dbReference>
<protein>
    <submittedName>
        <fullName evidence="2">DUF2254 domain-containing protein</fullName>
    </submittedName>
</protein>
<keyword evidence="1" id="KW-1133">Transmembrane helix</keyword>
<gene>
    <name evidence="2" type="ORF">ACFPU1_03005</name>
</gene>
<reference evidence="3" key="1">
    <citation type="journal article" date="2019" name="Int. J. Syst. Evol. Microbiol.">
        <title>The Global Catalogue of Microorganisms (GCM) 10K type strain sequencing project: providing services to taxonomists for standard genome sequencing and annotation.</title>
        <authorList>
            <consortium name="The Broad Institute Genomics Platform"/>
            <consortium name="The Broad Institute Genome Sequencing Center for Infectious Disease"/>
            <person name="Wu L."/>
            <person name="Ma J."/>
        </authorList>
    </citation>
    <scope>NUCLEOTIDE SEQUENCE [LARGE SCALE GENOMIC DNA]</scope>
    <source>
        <strain evidence="3">CECT 7184</strain>
    </source>
</reference>
<dbReference type="RefSeq" id="WP_385938429.1">
    <property type="nucleotide sequence ID" value="NZ_JBHSOZ010000003.1"/>
</dbReference>
<feature type="transmembrane region" description="Helical" evidence="1">
    <location>
        <begin position="63"/>
        <end position="90"/>
    </location>
</feature>
<keyword evidence="1" id="KW-0472">Membrane</keyword>
<keyword evidence="1" id="KW-0812">Transmembrane</keyword>
<dbReference type="Pfam" id="PF10011">
    <property type="entry name" value="DUF2254"/>
    <property type="match status" value="1"/>
</dbReference>
<feature type="transmembrane region" description="Helical" evidence="1">
    <location>
        <begin position="135"/>
        <end position="158"/>
    </location>
</feature>
<proteinExistence type="predicted"/>
<evidence type="ECO:0000256" key="1">
    <source>
        <dbReference type="SAM" id="Phobius"/>
    </source>
</evidence>
<feature type="transmembrane region" description="Helical" evidence="1">
    <location>
        <begin position="14"/>
        <end position="33"/>
    </location>
</feature>